<comment type="caution">
    <text evidence="7">The sequence shown here is derived from an EMBL/GenBank/DDBJ whole genome shotgun (WGS) entry which is preliminary data.</text>
</comment>
<sequence>MAGLSEFEYKHLVVEPVGPGYGAVVTNLDLSRPQPDAVWQEVDRAYLDHRVIVFRDQHLEPEQIVACSRRFGHTETHIDSSHLLDGHPEIIMIGNLKVGGVMKSLFVNAREEWHFDYSYMPVPSVGALFYAVEVPPEGGDTLFADSTAAFEALPDEDKDQLRGLTAVHSWDHLHRQLEAMDPTRKPLSDAARAKYPPVRQPLVHRHPRTGRESLWLCPQVIVEIEGMAREDGVALLDRLKTHVTAPSYLYRHAWRKNDLVVWDNRAVLHTATVFDYERYLRLLYRTTILADAPAVAA</sequence>
<dbReference type="InterPro" id="IPR051178">
    <property type="entry name" value="TfdA_dioxygenase"/>
</dbReference>
<dbReference type="PANTHER" id="PTHR43779:SF3">
    <property type="entry name" value="(3R)-3-[(CARBOXYMETHYL)AMINO]FATTY ACID OXYGENASE_DECARBOXYLASE"/>
    <property type="match status" value="1"/>
</dbReference>
<comment type="similarity">
    <text evidence="1">Belongs to the TfdA dioxygenase family.</text>
</comment>
<evidence type="ECO:0000256" key="4">
    <source>
        <dbReference type="ARBA" id="ARBA00023002"/>
    </source>
</evidence>
<dbReference type="InterPro" id="IPR042098">
    <property type="entry name" value="TauD-like_sf"/>
</dbReference>
<evidence type="ECO:0000259" key="6">
    <source>
        <dbReference type="Pfam" id="PF02668"/>
    </source>
</evidence>
<dbReference type="EMBL" id="JAENHM010000064">
    <property type="protein sequence ID" value="MBK1840541.1"/>
    <property type="molecule type" value="Genomic_DNA"/>
</dbReference>
<protein>
    <submittedName>
        <fullName evidence="7">TauD/TfdA family dioxygenase</fullName>
    </submittedName>
</protein>
<proteinExistence type="inferred from homology"/>
<reference evidence="8" key="1">
    <citation type="submission" date="2021-01" db="EMBL/GenBank/DDBJ databases">
        <title>Genome public.</title>
        <authorList>
            <person name="Liu C."/>
            <person name="Sun Q."/>
        </authorList>
    </citation>
    <scope>NUCLEOTIDE SEQUENCE [LARGE SCALE GENOMIC DNA]</scope>
    <source>
        <strain evidence="8">YIM B02556</strain>
    </source>
</reference>
<organism evidence="7 8">
    <name type="scientific">Azospirillum endophyticum</name>
    <dbReference type="NCBI Taxonomy" id="2800326"/>
    <lineage>
        <taxon>Bacteria</taxon>
        <taxon>Pseudomonadati</taxon>
        <taxon>Pseudomonadota</taxon>
        <taxon>Alphaproteobacteria</taxon>
        <taxon>Rhodospirillales</taxon>
        <taxon>Azospirillaceae</taxon>
        <taxon>Azospirillum</taxon>
    </lineage>
</organism>
<feature type="domain" description="TauD/TfdA-like" evidence="6">
    <location>
        <begin position="15"/>
        <end position="286"/>
    </location>
</feature>
<dbReference type="PANTHER" id="PTHR43779">
    <property type="entry name" value="DIOXYGENASE RV0097-RELATED"/>
    <property type="match status" value="1"/>
</dbReference>
<keyword evidence="8" id="KW-1185">Reference proteome</keyword>
<evidence type="ECO:0000256" key="1">
    <source>
        <dbReference type="ARBA" id="ARBA00005896"/>
    </source>
</evidence>
<gene>
    <name evidence="7" type="ORF">JHL17_24360</name>
</gene>
<evidence type="ECO:0000256" key="2">
    <source>
        <dbReference type="ARBA" id="ARBA00022723"/>
    </source>
</evidence>
<dbReference type="RefSeq" id="WP_200197171.1">
    <property type="nucleotide sequence ID" value="NZ_JAENHM010000064.1"/>
</dbReference>
<name>A0ABS1FAT9_9PROT</name>
<keyword evidence="2" id="KW-0479">Metal-binding</keyword>
<evidence type="ECO:0000256" key="5">
    <source>
        <dbReference type="ARBA" id="ARBA00023004"/>
    </source>
</evidence>
<dbReference type="Proteomes" id="UP000652760">
    <property type="component" value="Unassembled WGS sequence"/>
</dbReference>
<dbReference type="InterPro" id="IPR003819">
    <property type="entry name" value="TauD/TfdA-like"/>
</dbReference>
<evidence type="ECO:0000313" key="7">
    <source>
        <dbReference type="EMBL" id="MBK1840541.1"/>
    </source>
</evidence>
<keyword evidence="4" id="KW-0560">Oxidoreductase</keyword>
<dbReference type="Pfam" id="PF02668">
    <property type="entry name" value="TauD"/>
    <property type="match status" value="1"/>
</dbReference>
<dbReference type="GO" id="GO:0051213">
    <property type="term" value="F:dioxygenase activity"/>
    <property type="evidence" value="ECO:0007669"/>
    <property type="project" value="UniProtKB-KW"/>
</dbReference>
<dbReference type="Gene3D" id="3.60.130.10">
    <property type="entry name" value="Clavaminate synthase-like"/>
    <property type="match status" value="1"/>
</dbReference>
<evidence type="ECO:0000313" key="8">
    <source>
        <dbReference type="Proteomes" id="UP000652760"/>
    </source>
</evidence>
<keyword evidence="3 7" id="KW-0223">Dioxygenase</keyword>
<evidence type="ECO:0000256" key="3">
    <source>
        <dbReference type="ARBA" id="ARBA00022964"/>
    </source>
</evidence>
<dbReference type="SUPFAM" id="SSF51197">
    <property type="entry name" value="Clavaminate synthase-like"/>
    <property type="match status" value="1"/>
</dbReference>
<keyword evidence="5" id="KW-0408">Iron</keyword>
<accession>A0ABS1FAT9</accession>